<keyword evidence="1" id="KW-0812">Transmembrane</keyword>
<evidence type="ECO:0000313" key="2">
    <source>
        <dbReference type="EMBL" id="CAI9102850.1"/>
    </source>
</evidence>
<keyword evidence="3" id="KW-1185">Reference proteome</keyword>
<dbReference type="Proteomes" id="UP001161247">
    <property type="component" value="Chromosome 4"/>
</dbReference>
<accession>A0AAV1D4T1</accession>
<gene>
    <name evidence="2" type="ORF">OLC1_LOCUS12132</name>
</gene>
<dbReference type="AlphaFoldDB" id="A0AAV1D4T1"/>
<evidence type="ECO:0000256" key="1">
    <source>
        <dbReference type="SAM" id="Phobius"/>
    </source>
</evidence>
<name>A0AAV1D4T1_OLDCO</name>
<dbReference type="InterPro" id="IPR004158">
    <property type="entry name" value="DUF247_pln"/>
</dbReference>
<reference evidence="2" key="1">
    <citation type="submission" date="2023-03" db="EMBL/GenBank/DDBJ databases">
        <authorList>
            <person name="Julca I."/>
        </authorList>
    </citation>
    <scope>NUCLEOTIDE SEQUENCE</scope>
</reference>
<proteinExistence type="predicted"/>
<keyword evidence="1" id="KW-1133">Transmembrane helix</keyword>
<dbReference type="Pfam" id="PF03140">
    <property type="entry name" value="DUF247"/>
    <property type="match status" value="1"/>
</dbReference>
<dbReference type="PANTHER" id="PTHR31170:SF18">
    <property type="entry name" value="(WILD MALAYSIAN BANANA) HYPOTHETICAL PROTEIN"/>
    <property type="match status" value="1"/>
</dbReference>
<dbReference type="EMBL" id="OX459121">
    <property type="protein sequence ID" value="CAI9102850.1"/>
    <property type="molecule type" value="Genomic_DNA"/>
</dbReference>
<dbReference type="PANTHER" id="PTHR31170">
    <property type="entry name" value="BNAC04G53230D PROTEIN"/>
    <property type="match status" value="1"/>
</dbReference>
<feature type="transmembrane region" description="Helical" evidence="1">
    <location>
        <begin position="418"/>
        <end position="441"/>
    </location>
</feature>
<protein>
    <submittedName>
        <fullName evidence="2">OLC1v1001204C1</fullName>
    </submittedName>
</protein>
<organism evidence="2 3">
    <name type="scientific">Oldenlandia corymbosa var. corymbosa</name>
    <dbReference type="NCBI Taxonomy" id="529605"/>
    <lineage>
        <taxon>Eukaryota</taxon>
        <taxon>Viridiplantae</taxon>
        <taxon>Streptophyta</taxon>
        <taxon>Embryophyta</taxon>
        <taxon>Tracheophyta</taxon>
        <taxon>Spermatophyta</taxon>
        <taxon>Magnoliopsida</taxon>
        <taxon>eudicotyledons</taxon>
        <taxon>Gunneridae</taxon>
        <taxon>Pentapetalae</taxon>
        <taxon>asterids</taxon>
        <taxon>lamiids</taxon>
        <taxon>Gentianales</taxon>
        <taxon>Rubiaceae</taxon>
        <taxon>Rubioideae</taxon>
        <taxon>Spermacoceae</taxon>
        <taxon>Hedyotis-Oldenlandia complex</taxon>
        <taxon>Oldenlandia</taxon>
    </lineage>
</organism>
<sequence length="447" mass="51354">MAALKMEDKSWVIKVNEDVSKLSEITGAEKRNWELHSIYKLPACVTDLNKNAYKPRAISFGPYHYGDPKLYPMEAHKHRALLHFLKKSRKPLDFYVCELNSVVRYLKDAYDSLDDKWEHDSEAFVQLMIRDGCFMLEVLRACSPNDSDGQATRAEDEGYAENDPIFSNHGKLYMMPYIKRDMLMLENQLPMLLLNKLLSPDEQAMNDEDEYINRLILQFSFPSTPHKRLGRCKHVLDAYRKSLLWEDPDIPKFETRPYIGFSVGGDDIVPSAAQLHEAGIVIQRNTTGSLTDISFSHGILRLPQIVVDDTSEPVFLNLIAFERFHVDAGNEVTSYISFMDDIIDNAKDVSLLHSREIIHNAIGSDKAVAQLFNSLSKDITLDPESHLIVVRKRANQYSKRHWNQWRANLIHNYFTSPWAILSVIAAIFLFGLTIVQTVYTIGQYYQS</sequence>
<keyword evidence="1" id="KW-0472">Membrane</keyword>
<evidence type="ECO:0000313" key="3">
    <source>
        <dbReference type="Proteomes" id="UP001161247"/>
    </source>
</evidence>